<comment type="function">
    <text evidence="30">RuBisCO catalyzes two reactions: the carboxylation of D-ribulose 1,5-bisphosphate, the primary event in carbon dioxide fixation, as well as the oxidative fragmentation of the pentose substrate in the photorespiration process. Both reactions occur simultaneously and in competition at the same active site.</text>
</comment>
<dbReference type="PANTHER" id="PTHR42704">
    <property type="entry name" value="RIBULOSE BISPHOSPHATE CARBOXYLASE"/>
    <property type="match status" value="1"/>
</dbReference>
<keyword evidence="19" id="KW-0999">Mitochondrion inner membrane</keyword>
<evidence type="ECO:0000313" key="39">
    <source>
        <dbReference type="Proteomes" id="UP001632038"/>
    </source>
</evidence>
<sequence>MKGLLKVYPAPFKTHHQGITCQASEEGISEEGERRDCPWVLFLNRLLGYKVDYRSIFSSAVKKGVQGAMGGGGATRLKSFRVTPQPYVPPEEAGAAVAAESSTGTWTTVWTDGLTSLDPYKGRCYHIEPVPGETDQYICYVAYPLDLFEEGSVTNMFTSIVGNVFGFKALRALRLEDLRIPPAYIKTFQGPPHGIQVERDKLNKYGRPLLGCTIKPKLGLSAKNYGRAVYECLRGGLDFTKDDENQFIKHRLNEIKGHYLNATAGTCEEMIKRAVFARELGVPIVMHDYLTGGFTANTSLAHYFRGLLLHIHRAMHAVIDRQKNHGIHFRVLAKACSMSGGDHIHSGTVVGKQEGERDITLGFVDLLRDDFFEKDRSRGIYFTQDWVSLPGVIPVASGGIHVWHMPALTEIFGDDSVLQFGGGTLGHPWGNAPGAVANRVALEACVQARNEGRDLAAEGNAIIREASKWSPELAAACEVWKEIKFEFTAVDTLDKGQENSMERCVRLIFEKSFFIFRGRISRGTRFFSSQSIMPPRDENSLNSNSTQASSTVTSQSQSTTTINDSSLTGTQGSYNGIFEDHPGLNPSSERIVELQSDIHAKLGELMINRSPQDVLVAAEALHGESDNILFIPSLLNDLNINGVQGEAYTEALNLAGLVPIPSPLEQFAIIPLIPMKIGNLYFSFTNPSLFMLLTLSLVLLFVHFVTKKGGGNSVPNAWQSLVELIYDFVPNLVNEQIGGLSGNVKQKFFPCISVTLTFSLFRNLQGMIPYSFTVTSHFLITLGLSFSLFIGITIVGFQKNGLHFLSFSLPAGVPLPLAPFLVLLELIPHCFRALSLGIRLFANMMAGHSSVKILSGSAWTMLCMNDLFYFIGDPGPLFIVLALTGLELGVAISQAHVSTISICIYLNDATNLHQR</sequence>
<evidence type="ECO:0000256" key="16">
    <source>
        <dbReference type="ARBA" id="ARBA00022692"/>
    </source>
</evidence>
<dbReference type="PANTHER" id="PTHR42704:SF15">
    <property type="entry name" value="RIBULOSE BISPHOSPHATE CARBOXYLASE LARGE CHAIN"/>
    <property type="match status" value="1"/>
</dbReference>
<gene>
    <name evidence="38" type="ORF">CASFOL_009566</name>
</gene>
<keyword evidence="29" id="KW-0066">ATP synthesis</keyword>
<dbReference type="EMBL" id="JAVIJP010000012">
    <property type="protein sequence ID" value="KAL3646599.1"/>
    <property type="molecule type" value="Genomic_DNA"/>
</dbReference>
<dbReference type="FunFam" id="1.20.120.220:FF:000003">
    <property type="entry name" value="ATP synthase subunit a"/>
    <property type="match status" value="1"/>
</dbReference>
<dbReference type="SFLD" id="SFLDS00014">
    <property type="entry name" value="RuBisCO"/>
    <property type="match status" value="1"/>
</dbReference>
<comment type="catalytic activity">
    <reaction evidence="32">
        <text>D-ribulose 1,5-bisphosphate + O2 = 2-phosphoglycolate + (2R)-3-phosphoglycerate + 2 H(+)</text>
        <dbReference type="Rhea" id="RHEA:36631"/>
        <dbReference type="ChEBI" id="CHEBI:15378"/>
        <dbReference type="ChEBI" id="CHEBI:15379"/>
        <dbReference type="ChEBI" id="CHEBI:57870"/>
        <dbReference type="ChEBI" id="CHEBI:58033"/>
        <dbReference type="ChEBI" id="CHEBI:58272"/>
    </reaction>
</comment>
<dbReference type="GO" id="GO:0005743">
    <property type="term" value="C:mitochondrial inner membrane"/>
    <property type="evidence" value="ECO:0007669"/>
    <property type="project" value="UniProtKB-SubCell"/>
</dbReference>
<dbReference type="AlphaFoldDB" id="A0ABD3E0N3"/>
<dbReference type="InterPro" id="IPR036422">
    <property type="entry name" value="RuBisCO_lsu_N_sf"/>
</dbReference>
<evidence type="ECO:0000256" key="15">
    <source>
        <dbReference type="ARBA" id="ARBA00022640"/>
    </source>
</evidence>
<comment type="caution">
    <text evidence="38">The sequence shown here is derived from an EMBL/GenBank/DDBJ whole genome shotgun (WGS) entry which is preliminary data.</text>
</comment>
<evidence type="ECO:0000256" key="32">
    <source>
        <dbReference type="ARBA" id="ARBA00048059"/>
    </source>
</evidence>
<keyword evidence="18" id="KW-0375">Hydrogen ion transport</keyword>
<keyword evidence="22" id="KW-0560">Oxidoreductase</keyword>
<evidence type="ECO:0000256" key="11">
    <source>
        <dbReference type="ARBA" id="ARBA00022528"/>
    </source>
</evidence>
<dbReference type="SUPFAM" id="SSF54966">
    <property type="entry name" value="RuBisCO, large subunit, small (N-terminal) domain"/>
    <property type="match status" value="1"/>
</dbReference>
<evidence type="ECO:0000256" key="26">
    <source>
        <dbReference type="ARBA" id="ARBA00023238"/>
    </source>
</evidence>
<dbReference type="EC" id="4.1.1.39" evidence="8"/>
<reference evidence="39" key="1">
    <citation type="journal article" date="2024" name="IScience">
        <title>Strigolactones Initiate the Formation of Haustorium-like Structures in Castilleja.</title>
        <authorList>
            <person name="Buerger M."/>
            <person name="Peterson D."/>
            <person name="Chory J."/>
        </authorList>
    </citation>
    <scope>NUCLEOTIDE SEQUENCE [LARGE SCALE GENOMIC DNA]</scope>
</reference>
<proteinExistence type="inferred from homology"/>
<comment type="catalytic activity">
    <reaction evidence="33">
        <text>2 (2R)-3-phosphoglycerate + 2 H(+) = D-ribulose 1,5-bisphosphate + CO2 + H2O</text>
        <dbReference type="Rhea" id="RHEA:23124"/>
        <dbReference type="ChEBI" id="CHEBI:15377"/>
        <dbReference type="ChEBI" id="CHEBI:15378"/>
        <dbReference type="ChEBI" id="CHEBI:16526"/>
        <dbReference type="ChEBI" id="CHEBI:57870"/>
        <dbReference type="ChEBI" id="CHEBI:58272"/>
        <dbReference type="EC" id="4.1.1.39"/>
    </reaction>
</comment>
<evidence type="ECO:0000256" key="9">
    <source>
        <dbReference type="ARBA" id="ARBA00017725"/>
    </source>
</evidence>
<evidence type="ECO:0000256" key="13">
    <source>
        <dbReference type="ARBA" id="ARBA00022547"/>
    </source>
</evidence>
<evidence type="ECO:0000256" key="30">
    <source>
        <dbReference type="ARBA" id="ARBA00025664"/>
    </source>
</evidence>
<dbReference type="InterPro" id="IPR017443">
    <property type="entry name" value="RuBisCO_lsu_fd_N"/>
</dbReference>
<evidence type="ECO:0000259" key="36">
    <source>
        <dbReference type="Pfam" id="PF00016"/>
    </source>
</evidence>
<keyword evidence="10" id="KW-0813">Transport</keyword>
<dbReference type="GO" id="GO:1902600">
    <property type="term" value="P:proton transmembrane transport"/>
    <property type="evidence" value="ECO:0007669"/>
    <property type="project" value="UniProtKB-KW"/>
</dbReference>
<feature type="transmembrane region" description="Helical" evidence="35">
    <location>
        <begin position="680"/>
        <end position="702"/>
    </location>
</feature>
<evidence type="ECO:0000259" key="37">
    <source>
        <dbReference type="Pfam" id="PF02788"/>
    </source>
</evidence>
<feature type="compositionally biased region" description="Low complexity" evidence="34">
    <location>
        <begin position="542"/>
        <end position="566"/>
    </location>
</feature>
<dbReference type="InterPro" id="IPR000568">
    <property type="entry name" value="ATP_synth_F0_asu"/>
</dbReference>
<dbReference type="InterPro" id="IPR035908">
    <property type="entry name" value="F0_ATP_A_sf"/>
</dbReference>
<evidence type="ECO:0000256" key="24">
    <source>
        <dbReference type="ARBA" id="ARBA00023065"/>
    </source>
</evidence>
<dbReference type="GO" id="GO:0006754">
    <property type="term" value="P:ATP biosynthetic process"/>
    <property type="evidence" value="ECO:0007669"/>
    <property type="project" value="UniProtKB-KW"/>
</dbReference>
<keyword evidence="17" id="KW-0479">Metal-binding</keyword>
<keyword evidence="27" id="KW-0456">Lyase</keyword>
<evidence type="ECO:0000256" key="34">
    <source>
        <dbReference type="SAM" id="MobiDB-lite"/>
    </source>
</evidence>
<dbReference type="Pfam" id="PF00016">
    <property type="entry name" value="RuBisCO_large"/>
    <property type="match status" value="2"/>
</dbReference>
<evidence type="ECO:0000256" key="3">
    <source>
        <dbReference type="ARBA" id="ARBA00004229"/>
    </source>
</evidence>
<evidence type="ECO:0000256" key="14">
    <source>
        <dbReference type="ARBA" id="ARBA00022567"/>
    </source>
</evidence>
<keyword evidence="15" id="KW-0934">Plastid</keyword>
<evidence type="ECO:0000256" key="35">
    <source>
        <dbReference type="SAM" id="Phobius"/>
    </source>
</evidence>
<dbReference type="PROSITE" id="PS00449">
    <property type="entry name" value="ATPASE_A"/>
    <property type="match status" value="1"/>
</dbReference>
<evidence type="ECO:0000256" key="4">
    <source>
        <dbReference type="ARBA" id="ARBA00004448"/>
    </source>
</evidence>
<comment type="subunit">
    <text evidence="7">F-type ATPases have 2 components, CF(1) - the catalytic core - and CF(0) - the membrane proton channel. CF(1) has five subunits: alpha(3), beta(3), gamma(1), delta(1), epsilon(1). CF(0) has three main subunits: a, b and c.</text>
</comment>
<comment type="subcellular location">
    <subcellularLocation>
        <location evidence="4">Mitochondrion inner membrane</location>
        <topology evidence="4">Multi-pass membrane protein</topology>
    </subcellularLocation>
    <subcellularLocation>
        <location evidence="3">Plastid</location>
        <location evidence="3">Chloroplast</location>
    </subcellularLocation>
</comment>
<feature type="domain" description="Ribulose bisphosphate carboxylase large subunit ferrodoxin-like N-terminal" evidence="37">
    <location>
        <begin position="79"/>
        <end position="184"/>
    </location>
</feature>
<keyword evidence="39" id="KW-1185">Reference proteome</keyword>
<feature type="region of interest" description="Disordered" evidence="34">
    <location>
        <begin position="529"/>
        <end position="568"/>
    </location>
</feature>
<dbReference type="InterPro" id="IPR020878">
    <property type="entry name" value="RuBisCo_large_chain_AS"/>
</dbReference>
<evidence type="ECO:0000256" key="20">
    <source>
        <dbReference type="ARBA" id="ARBA00022842"/>
    </source>
</evidence>
<comment type="function">
    <text evidence="2">Mitochondrial membrane ATP synthase (F(1)F(0) ATP synthase or Complex V) produces ATP from ADP in the presence of a proton gradient across the membrane which is generated by electron transport complexes of the respiratory chain. F-type ATPases consist of two structural domains, F(1) - containing the extramembraneous catalytic core and F(0) - containing the membrane proton channel, linked together by a central stalk and a peripheral stalk. During catalysis, ATP synthesis in the catalytic domain of F(1) is coupled via a rotary mechanism of the central stalk subunits to proton translocation. Key component of the proton channel; it may play a direct role in the translocation of protons across the membrane.</text>
</comment>
<evidence type="ECO:0000256" key="29">
    <source>
        <dbReference type="ARBA" id="ARBA00023310"/>
    </source>
</evidence>
<keyword evidence="20" id="KW-0460">Magnesium</keyword>
<dbReference type="Gene3D" id="3.20.20.110">
    <property type="entry name" value="Ribulose bisphosphate carboxylase, large subunit, C-terminal domain"/>
    <property type="match status" value="1"/>
</dbReference>
<evidence type="ECO:0000256" key="19">
    <source>
        <dbReference type="ARBA" id="ARBA00022792"/>
    </source>
</evidence>
<dbReference type="GO" id="GO:0016984">
    <property type="term" value="F:ribulose-bisphosphate carboxylase activity"/>
    <property type="evidence" value="ECO:0007669"/>
    <property type="project" value="UniProtKB-EC"/>
</dbReference>
<feature type="transmembrane region" description="Helical" evidence="35">
    <location>
        <begin position="770"/>
        <end position="797"/>
    </location>
</feature>
<keyword evidence="28" id="KW-0120">Carbon dioxide fixation</keyword>
<protein>
    <recommendedName>
        <fullName evidence="9">Ribulose bisphosphate carboxylase large chain</fullName>
        <ecNumber evidence="8">4.1.1.39</ecNumber>
    </recommendedName>
    <alternativeName>
        <fullName evidence="31">F-ATPase protein 6</fullName>
    </alternativeName>
</protein>
<evidence type="ECO:0000256" key="18">
    <source>
        <dbReference type="ARBA" id="ARBA00022781"/>
    </source>
</evidence>
<evidence type="ECO:0000256" key="33">
    <source>
        <dbReference type="ARBA" id="ARBA00049469"/>
    </source>
</evidence>
<evidence type="ECO:0000256" key="28">
    <source>
        <dbReference type="ARBA" id="ARBA00023300"/>
    </source>
</evidence>
<dbReference type="Pfam" id="PF00119">
    <property type="entry name" value="ATP-synt_A"/>
    <property type="match status" value="1"/>
</dbReference>
<dbReference type="SFLD" id="SFLDG00301">
    <property type="entry name" value="RuBisCO-like_proteins"/>
    <property type="match status" value="1"/>
</dbReference>
<dbReference type="InterPro" id="IPR033966">
    <property type="entry name" value="RuBisCO"/>
</dbReference>
<keyword evidence="24" id="KW-0406">Ion transport</keyword>
<dbReference type="GO" id="GO:0009853">
    <property type="term" value="P:photorespiration"/>
    <property type="evidence" value="ECO:0007669"/>
    <property type="project" value="UniProtKB-KW"/>
</dbReference>
<dbReference type="GO" id="GO:0019253">
    <property type="term" value="P:reductive pentose-phosphate cycle"/>
    <property type="evidence" value="ECO:0007669"/>
    <property type="project" value="UniProtKB-KW"/>
</dbReference>
<evidence type="ECO:0000256" key="31">
    <source>
        <dbReference type="ARBA" id="ARBA00032954"/>
    </source>
</evidence>
<keyword evidence="16 35" id="KW-0812">Transmembrane</keyword>
<dbReference type="GO" id="GO:0045259">
    <property type="term" value="C:proton-transporting ATP synthase complex"/>
    <property type="evidence" value="ECO:0007669"/>
    <property type="project" value="UniProtKB-KW"/>
</dbReference>
<evidence type="ECO:0000256" key="6">
    <source>
        <dbReference type="ARBA" id="ARBA00006810"/>
    </source>
</evidence>
<evidence type="ECO:0000256" key="7">
    <source>
        <dbReference type="ARBA" id="ARBA00011648"/>
    </source>
</evidence>
<keyword evidence="25 35" id="KW-0472">Membrane</keyword>
<evidence type="ECO:0000256" key="25">
    <source>
        <dbReference type="ARBA" id="ARBA00023136"/>
    </source>
</evidence>
<keyword evidence="19" id="KW-0496">Mitochondrion</keyword>
<evidence type="ECO:0000256" key="22">
    <source>
        <dbReference type="ARBA" id="ARBA00023002"/>
    </source>
</evidence>
<dbReference type="GO" id="GO:0009507">
    <property type="term" value="C:chloroplast"/>
    <property type="evidence" value="ECO:0007669"/>
    <property type="project" value="UniProtKB-SubCell"/>
</dbReference>
<keyword evidence="14" id="KW-0113">Calvin cycle</keyword>
<dbReference type="Proteomes" id="UP001632038">
    <property type="component" value="Unassembled WGS sequence"/>
</dbReference>
<evidence type="ECO:0000256" key="5">
    <source>
        <dbReference type="ARBA" id="ARBA00006204"/>
    </source>
</evidence>
<evidence type="ECO:0000256" key="23">
    <source>
        <dbReference type="ARBA" id="ARBA00023033"/>
    </source>
</evidence>
<evidence type="ECO:0000256" key="1">
    <source>
        <dbReference type="ARBA" id="ARBA00001946"/>
    </source>
</evidence>
<dbReference type="SUPFAM" id="SSF51649">
    <property type="entry name" value="RuBisCo, C-terminal domain"/>
    <property type="match status" value="1"/>
</dbReference>
<dbReference type="InterPro" id="IPR023011">
    <property type="entry name" value="ATP_synth_F0_asu_AS"/>
</dbReference>
<evidence type="ECO:0000256" key="10">
    <source>
        <dbReference type="ARBA" id="ARBA00022448"/>
    </source>
</evidence>
<evidence type="ECO:0000256" key="8">
    <source>
        <dbReference type="ARBA" id="ARBA00012287"/>
    </source>
</evidence>
<keyword evidence="13" id="KW-0138">CF(0)</keyword>
<evidence type="ECO:0000256" key="27">
    <source>
        <dbReference type="ARBA" id="ARBA00023239"/>
    </source>
</evidence>
<keyword evidence="11" id="KW-0150">Chloroplast</keyword>
<feature type="transmembrane region" description="Helical" evidence="35">
    <location>
        <begin position="877"/>
        <end position="906"/>
    </location>
</feature>
<keyword evidence="12" id="KW-0602">Photosynthesis</keyword>
<name>A0ABD3E0N3_9LAMI</name>
<keyword evidence="26" id="KW-0601">Photorespiration</keyword>
<evidence type="ECO:0000256" key="2">
    <source>
        <dbReference type="ARBA" id="ARBA00002070"/>
    </source>
</evidence>
<dbReference type="PRINTS" id="PR00123">
    <property type="entry name" value="ATPASEA"/>
</dbReference>
<dbReference type="Pfam" id="PF02788">
    <property type="entry name" value="RuBisCO_large_N"/>
    <property type="match status" value="1"/>
</dbReference>
<feature type="domain" description="Ribulose bisphosphate carboxylase large subunit C-terminal" evidence="36">
    <location>
        <begin position="194"/>
        <end position="246"/>
    </location>
</feature>
<dbReference type="NCBIfam" id="TIGR01131">
    <property type="entry name" value="ATP_synt_6_or_A"/>
    <property type="match status" value="1"/>
</dbReference>
<dbReference type="Gene3D" id="3.30.70.150">
    <property type="entry name" value="RuBisCO large subunit, N-terminal domain"/>
    <property type="match status" value="1"/>
</dbReference>
<comment type="similarity">
    <text evidence="6">Belongs to the ATPase A chain family.</text>
</comment>
<comment type="similarity">
    <text evidence="5">Belongs to the RuBisCO large chain family. Type I subfamily.</text>
</comment>
<dbReference type="HAMAP" id="MF_01393">
    <property type="entry name" value="ATP_synth_a_bact"/>
    <property type="match status" value="1"/>
</dbReference>
<dbReference type="InterPro" id="IPR000685">
    <property type="entry name" value="RuBisCO_lsu_C"/>
</dbReference>
<dbReference type="PROSITE" id="PS00157">
    <property type="entry name" value="RUBISCO_LARGE"/>
    <property type="match status" value="1"/>
</dbReference>
<feature type="domain" description="Ribulose bisphosphate carboxylase large subunit C-terminal" evidence="36">
    <location>
        <begin position="251"/>
        <end position="480"/>
    </location>
</feature>
<evidence type="ECO:0000256" key="21">
    <source>
        <dbReference type="ARBA" id="ARBA00022989"/>
    </source>
</evidence>
<organism evidence="38 39">
    <name type="scientific">Castilleja foliolosa</name>
    <dbReference type="NCBI Taxonomy" id="1961234"/>
    <lineage>
        <taxon>Eukaryota</taxon>
        <taxon>Viridiplantae</taxon>
        <taxon>Streptophyta</taxon>
        <taxon>Embryophyta</taxon>
        <taxon>Tracheophyta</taxon>
        <taxon>Spermatophyta</taxon>
        <taxon>Magnoliopsida</taxon>
        <taxon>eudicotyledons</taxon>
        <taxon>Gunneridae</taxon>
        <taxon>Pentapetalae</taxon>
        <taxon>asterids</taxon>
        <taxon>lamiids</taxon>
        <taxon>Lamiales</taxon>
        <taxon>Orobanchaceae</taxon>
        <taxon>Pedicularideae</taxon>
        <taxon>Castillejinae</taxon>
        <taxon>Castilleja</taxon>
    </lineage>
</organism>
<keyword evidence="21 35" id="KW-1133">Transmembrane helix</keyword>
<comment type="cofactor">
    <cofactor evidence="1">
        <name>Mg(2+)</name>
        <dbReference type="ChEBI" id="CHEBI:18420"/>
    </cofactor>
</comment>
<dbReference type="GO" id="GO:0046872">
    <property type="term" value="F:metal ion binding"/>
    <property type="evidence" value="ECO:0007669"/>
    <property type="project" value="UniProtKB-KW"/>
</dbReference>
<evidence type="ECO:0000313" key="38">
    <source>
        <dbReference type="EMBL" id="KAL3646599.1"/>
    </source>
</evidence>
<evidence type="ECO:0000256" key="12">
    <source>
        <dbReference type="ARBA" id="ARBA00022531"/>
    </source>
</evidence>
<dbReference type="CDD" id="cd00310">
    <property type="entry name" value="ATP-synt_Fo_a_6"/>
    <property type="match status" value="1"/>
</dbReference>
<dbReference type="SFLD" id="SFLDG01052">
    <property type="entry name" value="RuBisCO"/>
    <property type="match status" value="1"/>
</dbReference>
<dbReference type="GO" id="GO:0004497">
    <property type="term" value="F:monooxygenase activity"/>
    <property type="evidence" value="ECO:0007669"/>
    <property type="project" value="UniProtKB-KW"/>
</dbReference>
<dbReference type="Gene3D" id="1.20.120.220">
    <property type="entry name" value="ATP synthase, F0 complex, subunit A"/>
    <property type="match status" value="1"/>
</dbReference>
<accession>A0ABD3E0N3</accession>
<dbReference type="InterPro" id="IPR036376">
    <property type="entry name" value="RuBisCO_lsu_C_sf"/>
</dbReference>
<keyword evidence="23" id="KW-0503">Monooxygenase</keyword>
<evidence type="ECO:0000256" key="17">
    <source>
        <dbReference type="ARBA" id="ARBA00022723"/>
    </source>
</evidence>
<dbReference type="SUPFAM" id="SSF81336">
    <property type="entry name" value="F1F0 ATP synthase subunit A"/>
    <property type="match status" value="1"/>
</dbReference>